<evidence type="ECO:0000313" key="3">
    <source>
        <dbReference type="Proteomes" id="UP000248553"/>
    </source>
</evidence>
<dbReference type="EMBL" id="QHKM01000008">
    <property type="protein sequence ID" value="RAK63913.1"/>
    <property type="molecule type" value="Genomic_DNA"/>
</dbReference>
<sequence>MSHFPDLPAEPGQEHLRRALHSLPQHEPDDALWTRISAHIDTDAAVSRALPELPAHEPDDDLWAVIVGRLDHEAAAPAPFSLRSATETEADIVPLHATPAAEMPAEPVQPLQQPGVTHRWLTQPWHWATTAAAAVLVLALVWWQRPLPSAAPTEVARVSTTAPETTAATETISYGEEVLPADQAATATFAGTAFDPLQAQGVAFIDAHCTSLPTVCQTTEFQELRTELAELEAEEQRLQKDAQRFGTSPELEQNQARVTTQKATVTRELIQLLIS</sequence>
<evidence type="ECO:0000313" key="2">
    <source>
        <dbReference type="EMBL" id="RAK63913.1"/>
    </source>
</evidence>
<accession>A0A328B9U2</accession>
<name>A0A328B9U2_9BACT</name>
<dbReference type="Proteomes" id="UP000248553">
    <property type="component" value="Unassembled WGS sequence"/>
</dbReference>
<dbReference type="AlphaFoldDB" id="A0A328B9U2"/>
<dbReference type="RefSeq" id="WP_111480031.1">
    <property type="nucleotide sequence ID" value="NZ_QHKM01000008.1"/>
</dbReference>
<feature type="coiled-coil region" evidence="1">
    <location>
        <begin position="214"/>
        <end position="248"/>
    </location>
</feature>
<dbReference type="OrthoDB" id="882004at2"/>
<reference evidence="3" key="1">
    <citation type="submission" date="2018-05" db="EMBL/GenBank/DDBJ databases">
        <authorList>
            <person name="Nie L."/>
        </authorList>
    </citation>
    <scope>NUCLEOTIDE SEQUENCE [LARGE SCALE GENOMIC DNA]</scope>
    <source>
        <strain evidence="3">NL</strain>
    </source>
</reference>
<organism evidence="2 3">
    <name type="scientific">Hymenobacter edaphi</name>
    <dbReference type="NCBI Taxonomy" id="2211146"/>
    <lineage>
        <taxon>Bacteria</taxon>
        <taxon>Pseudomonadati</taxon>
        <taxon>Bacteroidota</taxon>
        <taxon>Cytophagia</taxon>
        <taxon>Cytophagales</taxon>
        <taxon>Hymenobacteraceae</taxon>
        <taxon>Hymenobacter</taxon>
    </lineage>
</organism>
<proteinExistence type="predicted"/>
<gene>
    <name evidence="2" type="ORF">DLM85_20420</name>
</gene>
<comment type="caution">
    <text evidence="2">The sequence shown here is derived from an EMBL/GenBank/DDBJ whole genome shotgun (WGS) entry which is preliminary data.</text>
</comment>
<protein>
    <submittedName>
        <fullName evidence="2">Uncharacterized protein</fullName>
    </submittedName>
</protein>
<keyword evidence="3" id="KW-1185">Reference proteome</keyword>
<keyword evidence="1" id="KW-0175">Coiled coil</keyword>
<evidence type="ECO:0000256" key="1">
    <source>
        <dbReference type="SAM" id="Coils"/>
    </source>
</evidence>